<dbReference type="PANTHER" id="PTHR37945">
    <property type="entry name" value="EXTRACELLULAR TUNGSTATE BINDING PROTEIN"/>
    <property type="match status" value="1"/>
</dbReference>
<evidence type="ECO:0000313" key="2">
    <source>
        <dbReference type="EMBL" id="UJO13307.1"/>
    </source>
</evidence>
<feature type="domain" description="PBP" evidence="1">
    <location>
        <begin position="64"/>
        <end position="294"/>
    </location>
</feature>
<dbReference type="KEGG" id="ffu:CLAFUR5_03480"/>
<evidence type="ECO:0000313" key="3">
    <source>
        <dbReference type="Proteomes" id="UP000756132"/>
    </source>
</evidence>
<dbReference type="InterPro" id="IPR024370">
    <property type="entry name" value="PBP_domain"/>
</dbReference>
<dbReference type="Pfam" id="PF12849">
    <property type="entry name" value="PBP_like_2"/>
    <property type="match status" value="1"/>
</dbReference>
<dbReference type="PANTHER" id="PTHR37945:SF1">
    <property type="entry name" value="EXTRACELLULAR TUNGSTATE BINDING PROTEIN"/>
    <property type="match status" value="1"/>
</dbReference>
<reference evidence="2" key="1">
    <citation type="submission" date="2021-12" db="EMBL/GenBank/DDBJ databases">
        <authorList>
            <person name="Zaccaron A."/>
            <person name="Stergiopoulos I."/>
        </authorList>
    </citation>
    <scope>NUCLEOTIDE SEQUENCE</scope>
    <source>
        <strain evidence="2">Race5_Kim</strain>
    </source>
</reference>
<sequence>MADGLREADHVDANSLPQCIAVTHPHVARYRKTRLLEQDHGPAGSQSLSTIDQEVYGDPRHPIRFRIGNGGAGFTGLLRVLSESYIREHGNDFGIGWVANHSRYSQLALLADVVQVALTYEPDNEDLAIGEGWAVRVCRAFNDHFVLAGPESDLGARTIVEGLRSIAQRNLVADSGPQRLQQLIFHTRGDGSATYCKERSLWKAAGTDIENSKWVKTYAVAPYDALRRAEAEGAFLISDRATFLSAKEDGVISSLRVHVEGGPELLNPCSALVRDDATRMACQEGANACDFAKWLSGSKAQDIIHDYGRDWKLEKPLFTVATQKEFAEDDRLVPSR</sequence>
<dbReference type="RefSeq" id="XP_047757673.1">
    <property type="nucleotide sequence ID" value="XM_047902628.1"/>
</dbReference>
<proteinExistence type="predicted"/>
<keyword evidence="3" id="KW-1185">Reference proteome</keyword>
<dbReference type="Gene3D" id="3.40.190.10">
    <property type="entry name" value="Periplasmic binding protein-like II"/>
    <property type="match status" value="2"/>
</dbReference>
<dbReference type="AlphaFoldDB" id="A0A9Q8P518"/>
<accession>A0A9Q8P518</accession>
<protein>
    <submittedName>
        <fullName evidence="2">Tungstate-binding protein TupA</fullName>
    </submittedName>
</protein>
<gene>
    <name evidence="2" type="ORF">CLAFUR5_03480</name>
</gene>
<name>A0A9Q8P518_PASFU</name>
<dbReference type="GeneID" id="71983358"/>
<dbReference type="InterPro" id="IPR052738">
    <property type="entry name" value="ABC-Tungstate_binding"/>
</dbReference>
<organism evidence="2 3">
    <name type="scientific">Passalora fulva</name>
    <name type="common">Tomato leaf mold</name>
    <name type="synonym">Cladosporium fulvum</name>
    <dbReference type="NCBI Taxonomy" id="5499"/>
    <lineage>
        <taxon>Eukaryota</taxon>
        <taxon>Fungi</taxon>
        <taxon>Dikarya</taxon>
        <taxon>Ascomycota</taxon>
        <taxon>Pezizomycotina</taxon>
        <taxon>Dothideomycetes</taxon>
        <taxon>Dothideomycetidae</taxon>
        <taxon>Mycosphaerellales</taxon>
        <taxon>Mycosphaerellaceae</taxon>
        <taxon>Fulvia</taxon>
    </lineage>
</organism>
<evidence type="ECO:0000259" key="1">
    <source>
        <dbReference type="Pfam" id="PF12849"/>
    </source>
</evidence>
<dbReference type="OrthoDB" id="10260248at2759"/>
<dbReference type="EMBL" id="CP090164">
    <property type="protein sequence ID" value="UJO13307.1"/>
    <property type="molecule type" value="Genomic_DNA"/>
</dbReference>
<dbReference type="Proteomes" id="UP000756132">
    <property type="component" value="Chromosome 2"/>
</dbReference>
<reference evidence="2" key="2">
    <citation type="journal article" date="2022" name="Microb. Genom.">
        <title>A chromosome-scale genome assembly of the tomato pathogen Cladosporium fulvum reveals a compartmentalized genome architecture and the presence of a dispensable chromosome.</title>
        <authorList>
            <person name="Zaccaron A.Z."/>
            <person name="Chen L.H."/>
            <person name="Samaras A."/>
            <person name="Stergiopoulos I."/>
        </authorList>
    </citation>
    <scope>NUCLEOTIDE SEQUENCE</scope>
    <source>
        <strain evidence="2">Race5_Kim</strain>
    </source>
</reference>